<accession>A0A098S3D4</accession>
<feature type="coiled-coil region" evidence="1">
    <location>
        <begin position="122"/>
        <end position="190"/>
    </location>
</feature>
<dbReference type="RefSeq" id="WP_044224128.1">
    <property type="nucleotide sequence ID" value="NZ_JBKAGJ010000016.1"/>
</dbReference>
<name>A0A098S3D4_9BACT</name>
<evidence type="ECO:0000313" key="4">
    <source>
        <dbReference type="Proteomes" id="UP000029736"/>
    </source>
</evidence>
<sequence>MQIKAFFAILMFSGLLISNAYAQDEVLYDEKERPYVLNKEGKRAYLVPIPEGEAVGPDHAVLDVEVTPLPGATVITSEDLRRIADRKAQLAQQAAAIARQRADEARDHTLSLQEQLDSAMTRENNTEQILQLEERLKNAREIESIAIREARMAQQEAANARQIRDNQTYVEAYQREQDRKRLELQQFEGMDVISSDSYENVLLDDDYRPFGHTNEVVQFPNYNCVFEFEGVNSGGKYQVSQKEELLFTHTPTERLRPVLGGKEYLTCRAAFNQLGGYRYISMDFTFAMDNAKQLYGTIQKSSFLVMMTLNNQYVKLLAGNGSSGVLNEKTGELTYRVIYPIDQSQMNLLKRFELDKIILGWSSGYEEYETYHPGLFMHQIQCLESR</sequence>
<keyword evidence="2" id="KW-0732">Signal</keyword>
<keyword evidence="4" id="KW-1185">Reference proteome</keyword>
<feature type="signal peptide" evidence="2">
    <location>
        <begin position="1"/>
        <end position="22"/>
    </location>
</feature>
<evidence type="ECO:0000256" key="2">
    <source>
        <dbReference type="SAM" id="SignalP"/>
    </source>
</evidence>
<dbReference type="STRING" id="1524460.IX84_19400"/>
<evidence type="ECO:0000313" key="3">
    <source>
        <dbReference type="EMBL" id="KGE86660.1"/>
    </source>
</evidence>
<organism evidence="3 4">
    <name type="scientific">Phaeodactylibacter xiamenensis</name>
    <dbReference type="NCBI Taxonomy" id="1524460"/>
    <lineage>
        <taxon>Bacteria</taxon>
        <taxon>Pseudomonadati</taxon>
        <taxon>Bacteroidota</taxon>
        <taxon>Saprospiria</taxon>
        <taxon>Saprospirales</taxon>
        <taxon>Haliscomenobacteraceae</taxon>
        <taxon>Phaeodactylibacter</taxon>
    </lineage>
</organism>
<evidence type="ECO:0000256" key="1">
    <source>
        <dbReference type="SAM" id="Coils"/>
    </source>
</evidence>
<proteinExistence type="predicted"/>
<comment type="caution">
    <text evidence="3">The sequence shown here is derived from an EMBL/GenBank/DDBJ whole genome shotgun (WGS) entry which is preliminary data.</text>
</comment>
<dbReference type="EMBL" id="JPOS01000075">
    <property type="protein sequence ID" value="KGE86660.1"/>
    <property type="molecule type" value="Genomic_DNA"/>
</dbReference>
<dbReference type="AlphaFoldDB" id="A0A098S3D4"/>
<gene>
    <name evidence="3" type="ORF">IX84_19400</name>
</gene>
<dbReference type="Proteomes" id="UP000029736">
    <property type="component" value="Unassembled WGS sequence"/>
</dbReference>
<dbReference type="OrthoDB" id="1490278at2"/>
<reference evidence="3 4" key="1">
    <citation type="journal article" date="2014" name="Int. J. Syst. Evol. Microbiol.">
        <title>Phaeodactylibacter xiamenensis gen. nov., sp. nov., a member of the family Saprospiraceae isolated from the marine alga Phaeodactylum tricornutum.</title>
        <authorList>
            <person name="Chen Z.Jr."/>
            <person name="Lei X."/>
            <person name="Lai Q."/>
            <person name="Li Y."/>
            <person name="Zhang B."/>
            <person name="Zhang J."/>
            <person name="Zhang H."/>
            <person name="Yang L."/>
            <person name="Zheng W."/>
            <person name="Tian Y."/>
            <person name="Yu Z."/>
            <person name="Xu H.Jr."/>
            <person name="Zheng T."/>
        </authorList>
    </citation>
    <scope>NUCLEOTIDE SEQUENCE [LARGE SCALE GENOMIC DNA]</scope>
    <source>
        <strain evidence="3 4">KD52</strain>
    </source>
</reference>
<protein>
    <submittedName>
        <fullName evidence="3">Uncharacterized protein</fullName>
    </submittedName>
</protein>
<keyword evidence="1" id="KW-0175">Coiled coil</keyword>
<feature type="chain" id="PRO_5001939808" evidence="2">
    <location>
        <begin position="23"/>
        <end position="386"/>
    </location>
</feature>